<name>A0A177ATS6_9BILA</name>
<dbReference type="AlphaFoldDB" id="A0A177ATS6"/>
<proteinExistence type="predicted"/>
<evidence type="ECO:0000313" key="2">
    <source>
        <dbReference type="Proteomes" id="UP000078046"/>
    </source>
</evidence>
<protein>
    <submittedName>
        <fullName evidence="1">Uncharacterized protein</fullName>
    </submittedName>
</protein>
<dbReference type="OrthoDB" id="29087at2759"/>
<reference evidence="1 2" key="1">
    <citation type="submission" date="2016-04" db="EMBL/GenBank/DDBJ databases">
        <title>The genome of Intoshia linei affirms orthonectids as highly simplified spiralians.</title>
        <authorList>
            <person name="Mikhailov K.V."/>
            <person name="Slusarev G.S."/>
            <person name="Nikitin M.A."/>
            <person name="Logacheva M.D."/>
            <person name="Penin A."/>
            <person name="Aleoshin V."/>
            <person name="Panchin Y.V."/>
        </authorList>
    </citation>
    <scope>NUCLEOTIDE SEQUENCE [LARGE SCALE GENOMIC DNA]</scope>
    <source>
        <strain evidence="1">Intl2013</strain>
        <tissue evidence="1">Whole animal</tissue>
    </source>
</reference>
<accession>A0A177ATS6</accession>
<gene>
    <name evidence="1" type="ORF">A3Q56_07520</name>
</gene>
<keyword evidence="2" id="KW-1185">Reference proteome</keyword>
<organism evidence="1 2">
    <name type="scientific">Intoshia linei</name>
    <dbReference type="NCBI Taxonomy" id="1819745"/>
    <lineage>
        <taxon>Eukaryota</taxon>
        <taxon>Metazoa</taxon>
        <taxon>Spiralia</taxon>
        <taxon>Lophotrochozoa</taxon>
        <taxon>Mesozoa</taxon>
        <taxon>Orthonectida</taxon>
        <taxon>Rhopaluridae</taxon>
        <taxon>Intoshia</taxon>
    </lineage>
</organism>
<dbReference type="EMBL" id="LWCA01001626">
    <property type="protein sequence ID" value="OAF64771.1"/>
    <property type="molecule type" value="Genomic_DNA"/>
</dbReference>
<evidence type="ECO:0000313" key="1">
    <source>
        <dbReference type="EMBL" id="OAF64771.1"/>
    </source>
</evidence>
<comment type="caution">
    <text evidence="1">The sequence shown here is derived from an EMBL/GenBank/DDBJ whole genome shotgun (WGS) entry which is preliminary data.</text>
</comment>
<sequence length="114" mass="13397">MHENIRKIRKVVDKNTFETIKRLYKTKNTNELSELTNLSKDCIRKTIVKIEDNSANCSYSDIYMYMKKRRKEKDNVVTENELRSIINDDNSLTLIGIQEKFCEIDTNISISTIS</sequence>
<dbReference type="Proteomes" id="UP000078046">
    <property type="component" value="Unassembled WGS sequence"/>
</dbReference>